<keyword evidence="2" id="KW-0843">Virulence</keyword>
<evidence type="ECO:0000256" key="2">
    <source>
        <dbReference type="ARBA" id="ARBA00023026"/>
    </source>
</evidence>
<protein>
    <recommendedName>
        <fullName evidence="4">LysM domain-containing protein</fullName>
    </recommendedName>
</protein>
<dbReference type="GeneID" id="98147969"/>
<dbReference type="InterPro" id="IPR018392">
    <property type="entry name" value="LysM"/>
</dbReference>
<dbReference type="Pfam" id="PF01476">
    <property type="entry name" value="LysM"/>
    <property type="match status" value="1"/>
</dbReference>
<dbReference type="PANTHER" id="PTHR34997">
    <property type="entry name" value="AM15"/>
    <property type="match status" value="1"/>
</dbReference>
<dbReference type="SMART" id="SM00257">
    <property type="entry name" value="LysM"/>
    <property type="match status" value="1"/>
</dbReference>
<evidence type="ECO:0000256" key="1">
    <source>
        <dbReference type="ARBA" id="ARBA00022669"/>
    </source>
</evidence>
<evidence type="ECO:0000313" key="5">
    <source>
        <dbReference type="EMBL" id="KAL2867535.1"/>
    </source>
</evidence>
<organism evidence="5 6">
    <name type="scientific">Aspergillus lucknowensis</name>
    <dbReference type="NCBI Taxonomy" id="176173"/>
    <lineage>
        <taxon>Eukaryota</taxon>
        <taxon>Fungi</taxon>
        <taxon>Dikarya</taxon>
        <taxon>Ascomycota</taxon>
        <taxon>Pezizomycotina</taxon>
        <taxon>Eurotiomycetes</taxon>
        <taxon>Eurotiomycetidae</taxon>
        <taxon>Eurotiales</taxon>
        <taxon>Aspergillaceae</taxon>
        <taxon>Aspergillus</taxon>
        <taxon>Aspergillus subgen. Nidulantes</taxon>
    </lineage>
</organism>
<feature type="compositionally biased region" description="Low complexity" evidence="3">
    <location>
        <begin position="145"/>
        <end position="174"/>
    </location>
</feature>
<accession>A0ABR4LSL0</accession>
<dbReference type="RefSeq" id="XP_070886514.1">
    <property type="nucleotide sequence ID" value="XM_071032897.1"/>
</dbReference>
<dbReference type="EMBL" id="JBFXLQ010000018">
    <property type="protein sequence ID" value="KAL2867535.1"/>
    <property type="molecule type" value="Genomic_DNA"/>
</dbReference>
<dbReference type="SUPFAM" id="SSF54106">
    <property type="entry name" value="LysM domain"/>
    <property type="match status" value="1"/>
</dbReference>
<evidence type="ECO:0000313" key="6">
    <source>
        <dbReference type="Proteomes" id="UP001610432"/>
    </source>
</evidence>
<evidence type="ECO:0000259" key="4">
    <source>
        <dbReference type="PROSITE" id="PS51782"/>
    </source>
</evidence>
<sequence length="257" mass="28889">MSTWLLLNTNELQAYCQNFPEAGTELCLLKACTVYMLKENNTCNSIIKGLPSRVLPQDPNIVLQPLAKGTWSNCTVYTTYLNLIEPEYDNACLTVSRFYNVTVAQLQKWNLSLDEDTSKCQIKDGYRYCAVEKRDPPLTTPTPTPTSTLTTTLTPTETPTTTTTTTTSTSTSSPTPSPIQDGMTKKCNKFYKVRKGATCELIAKKYDIDFEDFYAWNPAVKDDCSKLLLDFYVCVGIRRCWVEIPGLYDYISSLCIG</sequence>
<keyword evidence="1" id="KW-0147">Chitin-binding</keyword>
<feature type="domain" description="LysM" evidence="4">
    <location>
        <begin position="189"/>
        <end position="235"/>
    </location>
</feature>
<name>A0ABR4LSL0_9EURO</name>
<dbReference type="Proteomes" id="UP001610432">
    <property type="component" value="Unassembled WGS sequence"/>
</dbReference>
<feature type="region of interest" description="Disordered" evidence="3">
    <location>
        <begin position="134"/>
        <end position="180"/>
    </location>
</feature>
<dbReference type="InterPro" id="IPR052210">
    <property type="entry name" value="LysM1-like"/>
</dbReference>
<dbReference type="Gene3D" id="3.10.350.10">
    <property type="entry name" value="LysM domain"/>
    <property type="match status" value="1"/>
</dbReference>
<evidence type="ECO:0000256" key="3">
    <source>
        <dbReference type="SAM" id="MobiDB-lite"/>
    </source>
</evidence>
<reference evidence="5 6" key="1">
    <citation type="submission" date="2024-07" db="EMBL/GenBank/DDBJ databases">
        <title>Section-level genome sequencing and comparative genomics of Aspergillus sections Usti and Cavernicolus.</title>
        <authorList>
            <consortium name="Lawrence Berkeley National Laboratory"/>
            <person name="Nybo J.L."/>
            <person name="Vesth T.C."/>
            <person name="Theobald S."/>
            <person name="Frisvad J.C."/>
            <person name="Larsen T.O."/>
            <person name="Kjaerboelling I."/>
            <person name="Rothschild-Mancinelli K."/>
            <person name="Lyhne E.K."/>
            <person name="Kogle M.E."/>
            <person name="Barry K."/>
            <person name="Clum A."/>
            <person name="Na H."/>
            <person name="Ledsgaard L."/>
            <person name="Lin J."/>
            <person name="Lipzen A."/>
            <person name="Kuo A."/>
            <person name="Riley R."/>
            <person name="Mondo S."/>
            <person name="Labutti K."/>
            <person name="Haridas S."/>
            <person name="Pangalinan J."/>
            <person name="Salamov A.A."/>
            <person name="Simmons B.A."/>
            <person name="Magnuson J.K."/>
            <person name="Chen J."/>
            <person name="Drula E."/>
            <person name="Henrissat B."/>
            <person name="Wiebenga A."/>
            <person name="Lubbers R.J."/>
            <person name="Gomes A.C."/>
            <person name="Macurrencykelacurrency M.R."/>
            <person name="Stajich J."/>
            <person name="Grigoriev I.V."/>
            <person name="Mortensen U.H."/>
            <person name="De Vries R.P."/>
            <person name="Baker S.E."/>
            <person name="Andersen M.R."/>
        </authorList>
    </citation>
    <scope>NUCLEOTIDE SEQUENCE [LARGE SCALE GENOMIC DNA]</scope>
    <source>
        <strain evidence="5 6">CBS 449.75</strain>
    </source>
</reference>
<proteinExistence type="predicted"/>
<dbReference type="InterPro" id="IPR036779">
    <property type="entry name" value="LysM_dom_sf"/>
</dbReference>
<keyword evidence="6" id="KW-1185">Reference proteome</keyword>
<gene>
    <name evidence="5" type="ORF">BJX67DRAFT_380888</name>
</gene>
<dbReference type="PROSITE" id="PS51782">
    <property type="entry name" value="LYSM"/>
    <property type="match status" value="1"/>
</dbReference>
<dbReference type="PANTHER" id="PTHR34997:SF1">
    <property type="entry name" value="PEPTIDOGLYCAN-BINDING LYSIN DOMAIN"/>
    <property type="match status" value="1"/>
</dbReference>
<dbReference type="CDD" id="cd00118">
    <property type="entry name" value="LysM"/>
    <property type="match status" value="1"/>
</dbReference>
<comment type="caution">
    <text evidence="5">The sequence shown here is derived from an EMBL/GenBank/DDBJ whole genome shotgun (WGS) entry which is preliminary data.</text>
</comment>